<gene>
    <name evidence="2" type="primary">LOC108664592</name>
</gene>
<organism evidence="1 2">
    <name type="scientific">Hyalella azteca</name>
    <name type="common">Amphipod</name>
    <dbReference type="NCBI Taxonomy" id="294128"/>
    <lineage>
        <taxon>Eukaryota</taxon>
        <taxon>Metazoa</taxon>
        <taxon>Ecdysozoa</taxon>
        <taxon>Arthropoda</taxon>
        <taxon>Crustacea</taxon>
        <taxon>Multicrustacea</taxon>
        <taxon>Malacostraca</taxon>
        <taxon>Eumalacostraca</taxon>
        <taxon>Peracarida</taxon>
        <taxon>Amphipoda</taxon>
        <taxon>Senticaudata</taxon>
        <taxon>Talitrida</taxon>
        <taxon>Talitroidea</taxon>
        <taxon>Hyalellidae</taxon>
        <taxon>Hyalella</taxon>
    </lineage>
</organism>
<dbReference type="GeneID" id="108664592"/>
<name>A0A8B7MYP4_HYAAZ</name>
<dbReference type="KEGG" id="hazt:108664592"/>
<evidence type="ECO:0000313" key="1">
    <source>
        <dbReference type="Proteomes" id="UP000694843"/>
    </source>
</evidence>
<reference evidence="2" key="1">
    <citation type="submission" date="2025-08" db="UniProtKB">
        <authorList>
            <consortium name="RefSeq"/>
        </authorList>
    </citation>
    <scope>IDENTIFICATION</scope>
    <source>
        <tissue evidence="2">Whole organism</tissue>
    </source>
</reference>
<dbReference type="AlphaFoldDB" id="A0A8B7MYP4"/>
<protein>
    <submittedName>
        <fullName evidence="2">Uncharacterized protein LOC108664592</fullName>
    </submittedName>
</protein>
<sequence length="411" mass="45672">MLMNQTVEIPGNIMTLPVQDEQQQATLHQGTFTVSHSTPVSHTPKKSYRVHFSPSTYAGDGSVHGAGQNLNYSCLPKFRPETYDDSCRREVCASSHHAMPLNSKIFPSASRLAFQPEEYVSTTTQSGQISNALQVSSVSNGSNSAANKTSSFFEFDKPTLSEAISTVNPLQALFPPSPKILLAEDTSFNIHGCREYNEFLSVSSASGVIITEYHSDDDCDRQERRSFAANREAQERCPAAVGWMKQTRDDYPFNTHTPSNGVGDGQNIINSDSQREFYPTILQNQMTTDKNNNVVVDHIFQARFYTDENTNRMHGMYDKSLLPFKGNIRPREAQISETQFVTQSEDAWCVGGRLVHVSSVEGCVPASCCPLPSLLQQQNAAWEPNISSTSFRDFTSQHGLNNLSFFPANMH</sequence>
<evidence type="ECO:0000313" key="2">
    <source>
        <dbReference type="RefSeq" id="XP_018006702.1"/>
    </source>
</evidence>
<dbReference type="RefSeq" id="XP_018006702.1">
    <property type="nucleotide sequence ID" value="XM_018151213.2"/>
</dbReference>
<proteinExistence type="predicted"/>
<dbReference type="OrthoDB" id="10688900at2759"/>
<keyword evidence="1" id="KW-1185">Reference proteome</keyword>
<accession>A0A8B7MYP4</accession>
<dbReference type="Proteomes" id="UP000694843">
    <property type="component" value="Unplaced"/>
</dbReference>